<dbReference type="Pfam" id="PF01381">
    <property type="entry name" value="HTH_3"/>
    <property type="match status" value="1"/>
</dbReference>
<dbReference type="InterPro" id="IPR010982">
    <property type="entry name" value="Lambda_DNA-bd_dom_sf"/>
</dbReference>
<dbReference type="GO" id="GO:0003677">
    <property type="term" value="F:DNA binding"/>
    <property type="evidence" value="ECO:0007669"/>
    <property type="project" value="InterPro"/>
</dbReference>
<dbReference type="Proteomes" id="UP000544872">
    <property type="component" value="Unassembled WGS sequence"/>
</dbReference>
<feature type="domain" description="HTH cro/C1-type" evidence="2">
    <location>
        <begin position="31"/>
        <end position="85"/>
    </location>
</feature>
<sequence length="184" mass="20066">MAQDEDLGRSLRGRMPDGAPNPVDVHVGSRVRLRRMLMGLSQERLGEALGLTFQQVQKYERGINRIGASRLWDLSRVLGTPVGYFFDNMDEAVARASPRQLVDCPPGDDPAGLPASADLTAGSADAGHREVLELIRAYNRIADPMVRRRIYELTRTLSLLPGLGLADADSAGLPSLPEPVLEHT</sequence>
<dbReference type="Gene3D" id="1.10.260.40">
    <property type="entry name" value="lambda repressor-like DNA-binding domains"/>
    <property type="match status" value="1"/>
</dbReference>
<dbReference type="SMART" id="SM00530">
    <property type="entry name" value="HTH_XRE"/>
    <property type="match status" value="1"/>
</dbReference>
<comment type="caution">
    <text evidence="3">The sequence shown here is derived from an EMBL/GenBank/DDBJ whole genome shotgun (WGS) entry which is preliminary data.</text>
</comment>
<evidence type="ECO:0000256" key="1">
    <source>
        <dbReference type="SAM" id="MobiDB-lite"/>
    </source>
</evidence>
<dbReference type="CDD" id="cd00093">
    <property type="entry name" value="HTH_XRE"/>
    <property type="match status" value="1"/>
</dbReference>
<evidence type="ECO:0000313" key="3">
    <source>
        <dbReference type="EMBL" id="MBB6209227.1"/>
    </source>
</evidence>
<dbReference type="AlphaFoldDB" id="A0A7W9ZD07"/>
<dbReference type="SUPFAM" id="SSF47413">
    <property type="entry name" value="lambda repressor-like DNA-binding domains"/>
    <property type="match status" value="1"/>
</dbReference>
<dbReference type="PROSITE" id="PS50943">
    <property type="entry name" value="HTH_CROC1"/>
    <property type="match status" value="1"/>
</dbReference>
<evidence type="ECO:0000313" key="4">
    <source>
        <dbReference type="Proteomes" id="UP000544872"/>
    </source>
</evidence>
<organism evidence="3 4">
    <name type="scientific">Novispirillum itersonii</name>
    <name type="common">Aquaspirillum itersonii</name>
    <dbReference type="NCBI Taxonomy" id="189"/>
    <lineage>
        <taxon>Bacteria</taxon>
        <taxon>Pseudomonadati</taxon>
        <taxon>Pseudomonadota</taxon>
        <taxon>Alphaproteobacteria</taxon>
        <taxon>Rhodospirillales</taxon>
        <taxon>Novispirillaceae</taxon>
        <taxon>Novispirillum</taxon>
    </lineage>
</organism>
<reference evidence="3 4" key="1">
    <citation type="submission" date="2020-08" db="EMBL/GenBank/DDBJ databases">
        <title>Genomic Encyclopedia of Type Strains, Phase IV (KMG-IV): sequencing the most valuable type-strain genomes for metagenomic binning, comparative biology and taxonomic classification.</title>
        <authorList>
            <person name="Goeker M."/>
        </authorList>
    </citation>
    <scope>NUCLEOTIDE SEQUENCE [LARGE SCALE GENOMIC DNA]</scope>
    <source>
        <strain evidence="3 4">DSM 11590</strain>
    </source>
</reference>
<proteinExistence type="predicted"/>
<protein>
    <submittedName>
        <fullName evidence="3">Transcriptional regulator with XRE-family HTH domain</fullName>
    </submittedName>
</protein>
<name>A0A7W9ZD07_NOVIT</name>
<gene>
    <name evidence="3" type="ORF">FHS48_000608</name>
</gene>
<feature type="region of interest" description="Disordered" evidence="1">
    <location>
        <begin position="1"/>
        <end position="25"/>
    </location>
</feature>
<evidence type="ECO:0000259" key="2">
    <source>
        <dbReference type="PROSITE" id="PS50943"/>
    </source>
</evidence>
<keyword evidence="4" id="KW-1185">Reference proteome</keyword>
<accession>A0A7W9ZD07</accession>
<dbReference type="InterPro" id="IPR001387">
    <property type="entry name" value="Cro/C1-type_HTH"/>
</dbReference>
<dbReference type="EMBL" id="JACIIX010000001">
    <property type="protein sequence ID" value="MBB6209227.1"/>
    <property type="molecule type" value="Genomic_DNA"/>
</dbReference>